<comment type="caution">
    <text evidence="1">The sequence shown here is derived from an EMBL/GenBank/DDBJ whole genome shotgun (WGS) entry which is preliminary data.</text>
</comment>
<organism evidence="1 2">
    <name type="scientific">Spiromyces aspiralis</name>
    <dbReference type="NCBI Taxonomy" id="68401"/>
    <lineage>
        <taxon>Eukaryota</taxon>
        <taxon>Fungi</taxon>
        <taxon>Fungi incertae sedis</taxon>
        <taxon>Zoopagomycota</taxon>
        <taxon>Kickxellomycotina</taxon>
        <taxon>Kickxellomycetes</taxon>
        <taxon>Kickxellales</taxon>
        <taxon>Kickxellaceae</taxon>
        <taxon>Spiromyces</taxon>
    </lineage>
</organism>
<dbReference type="EMBL" id="JAMZIH010007045">
    <property type="protein sequence ID" value="KAJ1673361.1"/>
    <property type="molecule type" value="Genomic_DNA"/>
</dbReference>
<protein>
    <submittedName>
        <fullName evidence="1">Dihydroorotase</fullName>
        <ecNumber evidence="1">3.5.2.3</ecNumber>
    </submittedName>
</protein>
<evidence type="ECO:0000313" key="1">
    <source>
        <dbReference type="EMBL" id="KAJ1673361.1"/>
    </source>
</evidence>
<reference evidence="1" key="1">
    <citation type="submission" date="2022-06" db="EMBL/GenBank/DDBJ databases">
        <title>Phylogenomic reconstructions and comparative analyses of Kickxellomycotina fungi.</title>
        <authorList>
            <person name="Reynolds N.K."/>
            <person name="Stajich J.E."/>
            <person name="Barry K."/>
            <person name="Grigoriev I.V."/>
            <person name="Crous P."/>
            <person name="Smith M.E."/>
        </authorList>
    </citation>
    <scope>NUCLEOTIDE SEQUENCE</scope>
    <source>
        <strain evidence="1">RSA 2271</strain>
    </source>
</reference>
<accession>A0ACC1HDF6</accession>
<sequence>MAQRITLPFGSDFHNHLRQGVMMETVTPLIKAGGIDTTLVMPNLTPPITTGTQAMEYKDQLQRLAPGVEFLMTLYMNPSLTPEEIKRSAELGVVAVKVYPTGVTTNSQWGVLDFKSYYPILAAMQEVDMVLCLHGECPSDPDNNICILNAEEKFLDTLRQIHVDFPRLRIVLEHATTRAAVECVKSLGNNVACTITAHHLYLTIDDWTGQPHHFCKPVAKFPDDRKALREVIREGHPRFFLGSDSAPHLRSAKQGEKPAAGVFTSPILLPLLATLFEQLGILDRLEDFVSNYGRRFYGLPSRAGTKSINLVRDELVVPESYEVLGSFQGSTAAQIVPFMSGKRLPWRLELSA</sequence>
<name>A0ACC1HDF6_9FUNG</name>
<gene>
    <name evidence="1" type="primary">URA4</name>
    <name evidence="1" type="ORF">EV182_005389</name>
</gene>
<keyword evidence="2" id="KW-1185">Reference proteome</keyword>
<evidence type="ECO:0000313" key="2">
    <source>
        <dbReference type="Proteomes" id="UP001145114"/>
    </source>
</evidence>
<proteinExistence type="predicted"/>
<dbReference type="Proteomes" id="UP001145114">
    <property type="component" value="Unassembled WGS sequence"/>
</dbReference>
<dbReference type="EC" id="3.5.2.3" evidence="1"/>
<keyword evidence="1" id="KW-0378">Hydrolase</keyword>